<feature type="chain" id="PRO_5047342397" description="Outer membrane protein beta-barrel domain-containing protein" evidence="1">
    <location>
        <begin position="22"/>
        <end position="208"/>
    </location>
</feature>
<protein>
    <recommendedName>
        <fullName evidence="4">Outer membrane protein beta-barrel domain-containing protein</fullName>
    </recommendedName>
</protein>
<proteinExistence type="predicted"/>
<gene>
    <name evidence="2" type="ORF">ACFOWM_13240</name>
</gene>
<dbReference type="Proteomes" id="UP001595907">
    <property type="component" value="Unassembled WGS sequence"/>
</dbReference>
<dbReference type="EMBL" id="JBHSCZ010000005">
    <property type="protein sequence ID" value="MFC4263855.1"/>
    <property type="molecule type" value="Genomic_DNA"/>
</dbReference>
<name>A0ABV8QUC9_9BACT</name>
<keyword evidence="3" id="KW-1185">Reference proteome</keyword>
<reference evidence="3" key="1">
    <citation type="journal article" date="2019" name="Int. J. Syst. Evol. Microbiol.">
        <title>The Global Catalogue of Microorganisms (GCM) 10K type strain sequencing project: providing services to taxonomists for standard genome sequencing and annotation.</title>
        <authorList>
            <consortium name="The Broad Institute Genomics Platform"/>
            <consortium name="The Broad Institute Genome Sequencing Center for Infectious Disease"/>
            <person name="Wu L."/>
            <person name="Ma J."/>
        </authorList>
    </citation>
    <scope>NUCLEOTIDE SEQUENCE [LARGE SCALE GENOMIC DNA]</scope>
    <source>
        <strain evidence="3">CECT 8289</strain>
    </source>
</reference>
<evidence type="ECO:0008006" key="4">
    <source>
        <dbReference type="Google" id="ProtNLM"/>
    </source>
</evidence>
<keyword evidence="1" id="KW-0732">Signal</keyword>
<feature type="signal peptide" evidence="1">
    <location>
        <begin position="1"/>
        <end position="21"/>
    </location>
</feature>
<dbReference type="RefSeq" id="WP_379710944.1">
    <property type="nucleotide sequence ID" value="NZ_JBHSCZ010000005.1"/>
</dbReference>
<comment type="caution">
    <text evidence="2">The sequence shown here is derived from an EMBL/GenBank/DDBJ whole genome shotgun (WGS) entry which is preliminary data.</text>
</comment>
<evidence type="ECO:0000313" key="3">
    <source>
        <dbReference type="Proteomes" id="UP001595907"/>
    </source>
</evidence>
<organism evidence="2 3">
    <name type="scientific">Ferruginibacter yonginensis</name>
    <dbReference type="NCBI Taxonomy" id="1310416"/>
    <lineage>
        <taxon>Bacteria</taxon>
        <taxon>Pseudomonadati</taxon>
        <taxon>Bacteroidota</taxon>
        <taxon>Chitinophagia</taxon>
        <taxon>Chitinophagales</taxon>
        <taxon>Chitinophagaceae</taxon>
        <taxon>Ferruginibacter</taxon>
    </lineage>
</organism>
<evidence type="ECO:0000313" key="2">
    <source>
        <dbReference type="EMBL" id="MFC4263855.1"/>
    </source>
</evidence>
<evidence type="ECO:0000256" key="1">
    <source>
        <dbReference type="SAM" id="SignalP"/>
    </source>
</evidence>
<accession>A0ABV8QUC9</accession>
<sequence>MKKTIYMLVFATIAFSNFSKAQTNKNSEFNLIASGGIGFANIINEKEPNYNLNCNSGEILINYYSRKKNIGIATGFGLTTFTGTGFNQIGNFYQERSVIKIPLLVTCNYGINEKFKLYSSFGVYTQTIIKDKFQYINLIKNKLYDGWNFGTQIQIAPYYLLGKNISLGIIFNQQSDFSKFKSNSNQLINDKQRIKNLNSFGVSIAMLL</sequence>